<accession>A3I1Y4</accession>
<reference evidence="4 5" key="1">
    <citation type="journal article" date="2011" name="J. Bacteriol.">
        <title>Complete genome sequence of Algoriphagus sp. PR1, bacterial prey of a colony-forming choanoflagellate.</title>
        <authorList>
            <person name="Alegado R.A."/>
            <person name="Ferriera S."/>
            <person name="Nusbaum C."/>
            <person name="Young S.K."/>
            <person name="Zeng Q."/>
            <person name="Imamovic A."/>
            <person name="Fairclough S.R."/>
            <person name="King N."/>
        </authorList>
    </citation>
    <scope>NUCLEOTIDE SEQUENCE [LARGE SCALE GENOMIC DNA]</scope>
    <source>
        <strain evidence="4 5">PR1</strain>
    </source>
</reference>
<dbReference type="Proteomes" id="UP000003919">
    <property type="component" value="Unassembled WGS sequence"/>
</dbReference>
<dbReference type="eggNOG" id="COG1596">
    <property type="taxonomic scope" value="Bacteria"/>
</dbReference>
<evidence type="ECO:0000313" key="5">
    <source>
        <dbReference type="Proteomes" id="UP000003919"/>
    </source>
</evidence>
<evidence type="ECO:0000259" key="3">
    <source>
        <dbReference type="Pfam" id="PF02563"/>
    </source>
</evidence>
<dbReference type="InterPro" id="IPR003715">
    <property type="entry name" value="Poly_export_N"/>
</dbReference>
<dbReference type="InterPro" id="IPR049712">
    <property type="entry name" value="Poly_export"/>
</dbReference>
<dbReference type="Pfam" id="PF02563">
    <property type="entry name" value="Poly_export"/>
    <property type="match status" value="1"/>
</dbReference>
<dbReference type="EMBL" id="AAXU02000001">
    <property type="protein sequence ID" value="EAZ79800.2"/>
    <property type="molecule type" value="Genomic_DNA"/>
</dbReference>
<dbReference type="PANTHER" id="PTHR33619">
    <property type="entry name" value="POLYSACCHARIDE EXPORT PROTEIN GFCE-RELATED"/>
    <property type="match status" value="1"/>
</dbReference>
<evidence type="ECO:0000256" key="2">
    <source>
        <dbReference type="SAM" id="Phobius"/>
    </source>
</evidence>
<proteinExistence type="predicted"/>
<dbReference type="Gene3D" id="3.10.560.10">
    <property type="entry name" value="Outer membrane lipoprotein wza domain like"/>
    <property type="match status" value="1"/>
</dbReference>
<dbReference type="HOGENOM" id="CLU_038343_1_1_10"/>
<sequence length="276" mass="30913">MKYFNMKNQFRHLFLLSMLLLLFSCVSNERIVYMQDLGADSNPLISTGQTIPYQVDEYLLQAFDIVDISVKTTNPEINEIFNVITGDSNGQNMSTGQNGGDVFFMNGYTLDENGVIEMPLIGELNLLGMDTKTAKALIEQQVSKYVNEGEYFVRLRLGGIRFSAIGEFNNPGKQTILQNRANIFEAIATAGDMTILAKRNEVTLLRQYPEGSKLHKINLNDKNLLGTEFFFIRPNDVIYAEPLKVRELGSGTNFIQSLALVTSMVTAIALILSLRN</sequence>
<dbReference type="AlphaFoldDB" id="A3I1Y4"/>
<gene>
    <name evidence="4" type="ORF">ALPR1_09248</name>
</gene>
<keyword evidence="2" id="KW-0812">Transmembrane</keyword>
<dbReference type="Gene3D" id="3.30.1950.10">
    <property type="entry name" value="wza like domain"/>
    <property type="match status" value="1"/>
</dbReference>
<comment type="caution">
    <text evidence="4">The sequence shown here is derived from an EMBL/GenBank/DDBJ whole genome shotgun (WGS) entry which is preliminary data.</text>
</comment>
<keyword evidence="1" id="KW-0732">Signal</keyword>
<dbReference type="GO" id="GO:0015159">
    <property type="term" value="F:polysaccharide transmembrane transporter activity"/>
    <property type="evidence" value="ECO:0007669"/>
    <property type="project" value="InterPro"/>
</dbReference>
<dbReference type="PROSITE" id="PS51257">
    <property type="entry name" value="PROKAR_LIPOPROTEIN"/>
    <property type="match status" value="1"/>
</dbReference>
<keyword evidence="2" id="KW-1133">Transmembrane helix</keyword>
<name>A3I1Y4_9BACT</name>
<evidence type="ECO:0000256" key="1">
    <source>
        <dbReference type="ARBA" id="ARBA00022729"/>
    </source>
</evidence>
<protein>
    <submittedName>
        <fullName evidence="4">Polysaccharide export protein, BexD/CtrA/VexA family</fullName>
    </submittedName>
</protein>
<organism evidence="4 5">
    <name type="scientific">Algoriphagus machipongonensis</name>
    <dbReference type="NCBI Taxonomy" id="388413"/>
    <lineage>
        <taxon>Bacteria</taxon>
        <taxon>Pseudomonadati</taxon>
        <taxon>Bacteroidota</taxon>
        <taxon>Cytophagia</taxon>
        <taxon>Cytophagales</taxon>
        <taxon>Cyclobacteriaceae</taxon>
        <taxon>Algoriphagus</taxon>
    </lineage>
</organism>
<feature type="transmembrane region" description="Helical" evidence="2">
    <location>
        <begin position="254"/>
        <end position="274"/>
    </location>
</feature>
<keyword evidence="5" id="KW-1185">Reference proteome</keyword>
<dbReference type="PANTHER" id="PTHR33619:SF3">
    <property type="entry name" value="POLYSACCHARIDE EXPORT PROTEIN GFCE-RELATED"/>
    <property type="match status" value="1"/>
</dbReference>
<dbReference type="STRING" id="388413.ALPR1_09248"/>
<feature type="domain" description="Polysaccharide export protein N-terminal" evidence="3">
    <location>
        <begin position="54"/>
        <end position="155"/>
    </location>
</feature>
<keyword evidence="2" id="KW-0472">Membrane</keyword>
<evidence type="ECO:0000313" key="4">
    <source>
        <dbReference type="EMBL" id="EAZ79800.2"/>
    </source>
</evidence>